<dbReference type="OrthoDB" id="2643438at2"/>
<accession>A0A2T4UC82</accession>
<dbReference type="InterPro" id="IPR011004">
    <property type="entry name" value="Trimer_LpxA-like_sf"/>
</dbReference>
<dbReference type="PROSITE" id="PS00101">
    <property type="entry name" value="HEXAPEP_TRANSFERASES"/>
    <property type="match status" value="1"/>
</dbReference>
<sequence length="203" mass="21953">MRRILQMVTLRHVAGLLRWAGWWVRNPRQRWPLFWIDHGALIQIGPHGRLEIGRGVVIHPDVTLHVHGHLRLADNVILGRGVYLDASERIEVGEASGLAEWASVHDGQHRAGLDDTPFLQRPWDSAPVVIGRNVWVGAKATIQAGVTIGDHSVVGSNAVVTRDVPAATIVAGVPAKPIGEVTAETQLGRATRARGDGHGASAR</sequence>
<dbReference type="InterPro" id="IPR001451">
    <property type="entry name" value="Hexapep"/>
</dbReference>
<keyword evidence="2 4" id="KW-0808">Transferase</keyword>
<dbReference type="EMBL" id="PYYB01000004">
    <property type="protein sequence ID" value="PTL54817.1"/>
    <property type="molecule type" value="Genomic_DNA"/>
</dbReference>
<dbReference type="InterPro" id="IPR051159">
    <property type="entry name" value="Hexapeptide_acetyltransf"/>
</dbReference>
<keyword evidence="5" id="KW-1185">Reference proteome</keyword>
<evidence type="ECO:0000256" key="2">
    <source>
        <dbReference type="ARBA" id="ARBA00022679"/>
    </source>
</evidence>
<dbReference type="PANTHER" id="PTHR23416:SF23">
    <property type="entry name" value="ACETYLTRANSFERASE C18B11.09C-RELATED"/>
    <property type="match status" value="1"/>
</dbReference>
<proteinExistence type="inferred from homology"/>
<evidence type="ECO:0000313" key="5">
    <source>
        <dbReference type="Proteomes" id="UP000240739"/>
    </source>
</evidence>
<evidence type="ECO:0000256" key="3">
    <source>
        <dbReference type="ARBA" id="ARBA00022737"/>
    </source>
</evidence>
<protein>
    <submittedName>
        <fullName evidence="4">Acyltransferase</fullName>
    </submittedName>
</protein>
<reference evidence="4 5" key="1">
    <citation type="submission" date="2018-03" db="EMBL/GenBank/DDBJ databases">
        <title>Aquarubrobacter algicola gen. nov., sp. nov., a novel actinobacterium isolated from shallow eutrophic lake during the end of cyanobacterial harmful algal blooms.</title>
        <authorList>
            <person name="Chun S.J."/>
        </authorList>
    </citation>
    <scope>NUCLEOTIDE SEQUENCE [LARGE SCALE GENOMIC DNA]</scope>
    <source>
        <strain evidence="4 5">Seoho-28</strain>
    </source>
</reference>
<dbReference type="CDD" id="cd04647">
    <property type="entry name" value="LbH_MAT_like"/>
    <property type="match status" value="1"/>
</dbReference>
<dbReference type="GO" id="GO:0005829">
    <property type="term" value="C:cytosol"/>
    <property type="evidence" value="ECO:0007669"/>
    <property type="project" value="TreeGrafter"/>
</dbReference>
<dbReference type="SUPFAM" id="SSF51161">
    <property type="entry name" value="Trimeric LpxA-like enzymes"/>
    <property type="match status" value="1"/>
</dbReference>
<dbReference type="AlphaFoldDB" id="A0A2T4UC82"/>
<dbReference type="Gene3D" id="2.160.10.10">
    <property type="entry name" value="Hexapeptide repeat proteins"/>
    <property type="match status" value="1"/>
</dbReference>
<dbReference type="RefSeq" id="WP_107570917.1">
    <property type="nucleotide sequence ID" value="NZ_PYYB01000004.1"/>
</dbReference>
<comment type="similarity">
    <text evidence="1">Belongs to the transferase hexapeptide repeat family.</text>
</comment>
<organism evidence="4 5">
    <name type="scientific">Paraconexibacter algicola</name>
    <dbReference type="NCBI Taxonomy" id="2133960"/>
    <lineage>
        <taxon>Bacteria</taxon>
        <taxon>Bacillati</taxon>
        <taxon>Actinomycetota</taxon>
        <taxon>Thermoleophilia</taxon>
        <taxon>Solirubrobacterales</taxon>
        <taxon>Paraconexibacteraceae</taxon>
        <taxon>Paraconexibacter</taxon>
    </lineage>
</organism>
<dbReference type="Pfam" id="PF00132">
    <property type="entry name" value="Hexapep"/>
    <property type="match status" value="1"/>
</dbReference>
<keyword evidence="4" id="KW-0012">Acyltransferase</keyword>
<evidence type="ECO:0000256" key="1">
    <source>
        <dbReference type="ARBA" id="ARBA00007274"/>
    </source>
</evidence>
<name>A0A2T4UC82_9ACTN</name>
<comment type="caution">
    <text evidence="4">The sequence shown here is derived from an EMBL/GenBank/DDBJ whole genome shotgun (WGS) entry which is preliminary data.</text>
</comment>
<dbReference type="GO" id="GO:0008374">
    <property type="term" value="F:O-acyltransferase activity"/>
    <property type="evidence" value="ECO:0007669"/>
    <property type="project" value="TreeGrafter"/>
</dbReference>
<gene>
    <name evidence="4" type="ORF">C7Y72_19715</name>
</gene>
<dbReference type="PANTHER" id="PTHR23416">
    <property type="entry name" value="SIALIC ACID SYNTHASE-RELATED"/>
    <property type="match status" value="1"/>
</dbReference>
<evidence type="ECO:0000313" key="4">
    <source>
        <dbReference type="EMBL" id="PTL54817.1"/>
    </source>
</evidence>
<keyword evidence="3" id="KW-0677">Repeat</keyword>
<dbReference type="Proteomes" id="UP000240739">
    <property type="component" value="Unassembled WGS sequence"/>
</dbReference>
<dbReference type="InterPro" id="IPR018357">
    <property type="entry name" value="Hexapep_transf_CS"/>
</dbReference>